<proteinExistence type="predicted"/>
<evidence type="ECO:0000256" key="1">
    <source>
        <dbReference type="SAM" id="MobiDB-lite"/>
    </source>
</evidence>
<name>A0A9N8HSI4_9STRA</name>
<feature type="compositionally biased region" description="Basic and acidic residues" evidence="1">
    <location>
        <begin position="131"/>
        <end position="149"/>
    </location>
</feature>
<feature type="compositionally biased region" description="Acidic residues" evidence="1">
    <location>
        <begin position="187"/>
        <end position="196"/>
    </location>
</feature>
<feature type="compositionally biased region" description="Polar residues" evidence="1">
    <location>
        <begin position="163"/>
        <end position="181"/>
    </location>
</feature>
<protein>
    <submittedName>
        <fullName evidence="2">Uncharacterized protein</fullName>
    </submittedName>
</protein>
<comment type="caution">
    <text evidence="2">The sequence shown here is derived from an EMBL/GenBank/DDBJ whole genome shotgun (WGS) entry which is preliminary data.</text>
</comment>
<sequence length="466" mass="50497">MPAQSTLDAVDRSVKGAEELLQVIESMRRALEAAVSRKLKDFGIVSEPFKAIKRMHEELNQLFRLHFATIAEQSVSATHGPGSKVLEVERATHPTGKEAISVEQKVPDKTNDDDDETSEQGAATSPGPGDNTDKSDEETKLSEIEKPLDGDEDDMSEGEKATDTSVQGAPTSSGPQDNTNKSLDEANLSDEDDGEESPSFLLQEDVSVTEEQATHKDEEKEDGPIFLPFSSFDEEADDTSSTVFTVKRTHSIRLEIQGTAEADHFEPFLPEVQNQFYAWMRQCGEYVEGHFNIGGVTNQDNCVFVVCKLECDCQEGNMATKYEVTTKLNDFVSSKAFDTFIASALKDLVIGHHRAQGPTKEHGDDGGKQAFSGTPSEDSDSSGGSSEEEEEESCAGSQDNSSGSSEEESFATKEEESLAEEEQSRDNSHPINGSSEAAATGSEEPLAAVQAHQANEGNTAKSHHSQ</sequence>
<feature type="region of interest" description="Disordered" evidence="1">
    <location>
        <begin position="355"/>
        <end position="466"/>
    </location>
</feature>
<dbReference type="Proteomes" id="UP001153069">
    <property type="component" value="Unassembled WGS sequence"/>
</dbReference>
<organism evidence="2 3">
    <name type="scientific">Seminavis robusta</name>
    <dbReference type="NCBI Taxonomy" id="568900"/>
    <lineage>
        <taxon>Eukaryota</taxon>
        <taxon>Sar</taxon>
        <taxon>Stramenopiles</taxon>
        <taxon>Ochrophyta</taxon>
        <taxon>Bacillariophyta</taxon>
        <taxon>Bacillariophyceae</taxon>
        <taxon>Bacillariophycidae</taxon>
        <taxon>Naviculales</taxon>
        <taxon>Naviculaceae</taxon>
        <taxon>Seminavis</taxon>
    </lineage>
</organism>
<accession>A0A9N8HSI4</accession>
<feature type="region of interest" description="Disordered" evidence="1">
    <location>
        <begin position="91"/>
        <end position="225"/>
    </location>
</feature>
<evidence type="ECO:0000313" key="3">
    <source>
        <dbReference type="Proteomes" id="UP001153069"/>
    </source>
</evidence>
<dbReference type="AlphaFoldDB" id="A0A9N8HSI4"/>
<dbReference type="EMBL" id="CAICTM010001524">
    <property type="protein sequence ID" value="CAB9524351.1"/>
    <property type="molecule type" value="Genomic_DNA"/>
</dbReference>
<reference evidence="2" key="1">
    <citation type="submission" date="2020-06" db="EMBL/GenBank/DDBJ databases">
        <authorList>
            <consortium name="Plant Systems Biology data submission"/>
        </authorList>
    </citation>
    <scope>NUCLEOTIDE SEQUENCE</scope>
    <source>
        <strain evidence="2">D6</strain>
    </source>
</reference>
<evidence type="ECO:0000313" key="2">
    <source>
        <dbReference type="EMBL" id="CAB9524351.1"/>
    </source>
</evidence>
<keyword evidence="3" id="KW-1185">Reference proteome</keyword>
<feature type="compositionally biased region" description="Basic and acidic residues" evidence="1">
    <location>
        <begin position="410"/>
        <end position="428"/>
    </location>
</feature>
<gene>
    <name evidence="2" type="ORF">SEMRO_1526_G279830.1</name>
</gene>